<keyword evidence="3 5" id="KW-1133">Transmembrane helix</keyword>
<dbReference type="PANTHER" id="PTHR31382">
    <property type="entry name" value="NA(+)/H(+) ANTIPORTER"/>
    <property type="match status" value="1"/>
</dbReference>
<dbReference type="EMBL" id="JAOCZP010000010">
    <property type="protein sequence ID" value="MCT7377986.1"/>
    <property type="molecule type" value="Genomic_DNA"/>
</dbReference>
<evidence type="ECO:0000256" key="4">
    <source>
        <dbReference type="ARBA" id="ARBA00023136"/>
    </source>
</evidence>
<feature type="transmembrane region" description="Helical" evidence="5">
    <location>
        <begin position="344"/>
        <end position="366"/>
    </location>
</feature>
<dbReference type="InterPro" id="IPR004712">
    <property type="entry name" value="Na+/H+_antiporter_fungi"/>
</dbReference>
<dbReference type="Pfam" id="PF00999">
    <property type="entry name" value="Na_H_Exchanger"/>
    <property type="match status" value="1"/>
</dbReference>
<evidence type="ECO:0000313" key="8">
    <source>
        <dbReference type="Proteomes" id="UP001320831"/>
    </source>
</evidence>
<feature type="transmembrane region" description="Helical" evidence="5">
    <location>
        <begin position="6"/>
        <end position="21"/>
    </location>
</feature>
<dbReference type="Proteomes" id="UP001320831">
    <property type="component" value="Unassembled WGS sequence"/>
</dbReference>
<feature type="transmembrane region" description="Helical" evidence="5">
    <location>
        <begin position="230"/>
        <end position="248"/>
    </location>
</feature>
<feature type="transmembrane region" description="Helical" evidence="5">
    <location>
        <begin position="121"/>
        <end position="143"/>
    </location>
</feature>
<keyword evidence="8" id="KW-1185">Reference proteome</keyword>
<sequence length="404" mass="42927">MQLNLSLAIAGALVLVVGLVSEKMKHTIVSELMVSVTLGIIVGPMVLNIIEVQGWGDHHTIIEEAARITLAIGLMGVGLRLSPNDFRTLARPVAVVLTLGMLGMWLCSAALAGWIFDLPLWTALLIGAVMTPTDPIVSSNIVTGKFAKERLPARVRAALSLESGANDGLAFVIVLLPLLVLAGGEGTIREWFVTGILLGVGLAAVLGVALGASTAWLFGLAQRKGIIENYSVLTFTLALTIFTLGAARLLGGDALISVFVAGIAFNLVSDTGTKQEEENVQEAINHLITPPIFVLFGAALPWQEWQHLGWPILAFAAGILIVRRPPVFLMLFPLMRGHLIGRDLAFLAWFGPIGISGLFYSLFALSHGGDPLVWQVASAAVLASVFAHGASAAPVSRMVYRRKL</sequence>
<dbReference type="InterPro" id="IPR006153">
    <property type="entry name" value="Cation/H_exchanger_TM"/>
</dbReference>
<feature type="transmembrane region" description="Helical" evidence="5">
    <location>
        <begin position="164"/>
        <end position="184"/>
    </location>
</feature>
<reference evidence="7 8" key="1">
    <citation type="submission" date="2022-09" db="EMBL/GenBank/DDBJ databases">
        <title>Chelativorans salina sp. nov., a novel slightly halophilic bacterium isolated from a saline lake sediment enrichment.</title>
        <authorList>
            <person name="Gao L."/>
            <person name="Fang B.-Z."/>
            <person name="Li W.-J."/>
        </authorList>
    </citation>
    <scope>NUCLEOTIDE SEQUENCE [LARGE SCALE GENOMIC DNA]</scope>
    <source>
        <strain evidence="7 8">EGI FJ00035</strain>
    </source>
</reference>
<comment type="caution">
    <text evidence="7">The sequence shown here is derived from an EMBL/GenBank/DDBJ whole genome shotgun (WGS) entry which is preliminary data.</text>
</comment>
<dbReference type="RefSeq" id="WP_260906738.1">
    <property type="nucleotide sequence ID" value="NZ_JAOCZP010000010.1"/>
</dbReference>
<comment type="subcellular location">
    <subcellularLocation>
        <location evidence="1">Membrane</location>
        <topology evidence="1">Multi-pass membrane protein</topology>
    </subcellularLocation>
</comment>
<organism evidence="7 8">
    <name type="scientific">Chelativorans salis</name>
    <dbReference type="NCBI Taxonomy" id="2978478"/>
    <lineage>
        <taxon>Bacteria</taxon>
        <taxon>Pseudomonadati</taxon>
        <taxon>Pseudomonadota</taxon>
        <taxon>Alphaproteobacteria</taxon>
        <taxon>Hyphomicrobiales</taxon>
        <taxon>Phyllobacteriaceae</taxon>
        <taxon>Chelativorans</taxon>
    </lineage>
</organism>
<dbReference type="Gene3D" id="1.20.1530.20">
    <property type="match status" value="1"/>
</dbReference>
<proteinExistence type="predicted"/>
<evidence type="ECO:0000256" key="1">
    <source>
        <dbReference type="ARBA" id="ARBA00004141"/>
    </source>
</evidence>
<evidence type="ECO:0000256" key="2">
    <source>
        <dbReference type="ARBA" id="ARBA00022692"/>
    </source>
</evidence>
<feature type="transmembrane region" description="Helical" evidence="5">
    <location>
        <begin position="65"/>
        <end position="81"/>
    </location>
</feature>
<feature type="transmembrane region" description="Helical" evidence="5">
    <location>
        <begin position="372"/>
        <end position="395"/>
    </location>
</feature>
<feature type="transmembrane region" description="Helical" evidence="5">
    <location>
        <begin position="308"/>
        <end position="332"/>
    </location>
</feature>
<evidence type="ECO:0000313" key="7">
    <source>
        <dbReference type="EMBL" id="MCT7377986.1"/>
    </source>
</evidence>
<accession>A0ABT2LUC7</accession>
<feature type="domain" description="Cation/H+ exchanger transmembrane" evidence="6">
    <location>
        <begin position="13"/>
        <end position="395"/>
    </location>
</feature>
<evidence type="ECO:0000259" key="6">
    <source>
        <dbReference type="Pfam" id="PF00999"/>
    </source>
</evidence>
<feature type="transmembrane region" description="Helical" evidence="5">
    <location>
        <begin position="93"/>
        <end position="115"/>
    </location>
</feature>
<gene>
    <name evidence="7" type="ORF">N5A92_23490</name>
</gene>
<evidence type="ECO:0000256" key="5">
    <source>
        <dbReference type="SAM" id="Phobius"/>
    </source>
</evidence>
<dbReference type="InterPro" id="IPR038770">
    <property type="entry name" value="Na+/solute_symporter_sf"/>
</dbReference>
<keyword evidence="2 5" id="KW-0812">Transmembrane</keyword>
<protein>
    <submittedName>
        <fullName evidence="7">Cation:proton antiporter</fullName>
    </submittedName>
</protein>
<feature type="transmembrane region" description="Helical" evidence="5">
    <location>
        <begin position="28"/>
        <end position="50"/>
    </location>
</feature>
<name>A0ABT2LUC7_9HYPH</name>
<feature type="transmembrane region" description="Helical" evidence="5">
    <location>
        <begin position="196"/>
        <end position="218"/>
    </location>
</feature>
<evidence type="ECO:0000256" key="3">
    <source>
        <dbReference type="ARBA" id="ARBA00022989"/>
    </source>
</evidence>
<keyword evidence="4 5" id="KW-0472">Membrane</keyword>
<dbReference type="PANTHER" id="PTHR31382:SF1">
    <property type="entry name" value="SODIUM ION_PROTON EXCHANGER (EUROFUNG)"/>
    <property type="match status" value="1"/>
</dbReference>